<feature type="region of interest" description="Disordered" evidence="1">
    <location>
        <begin position="719"/>
        <end position="760"/>
    </location>
</feature>
<feature type="compositionally biased region" description="Basic and acidic residues" evidence="1">
    <location>
        <begin position="750"/>
        <end position="760"/>
    </location>
</feature>
<organism evidence="2 3">
    <name type="scientific">Malus domestica</name>
    <name type="common">Apple</name>
    <name type="synonym">Pyrus malus</name>
    <dbReference type="NCBI Taxonomy" id="3750"/>
    <lineage>
        <taxon>Eukaryota</taxon>
        <taxon>Viridiplantae</taxon>
        <taxon>Streptophyta</taxon>
        <taxon>Embryophyta</taxon>
        <taxon>Tracheophyta</taxon>
        <taxon>Spermatophyta</taxon>
        <taxon>Magnoliopsida</taxon>
        <taxon>eudicotyledons</taxon>
        <taxon>Gunneridae</taxon>
        <taxon>Pentapetalae</taxon>
        <taxon>rosids</taxon>
        <taxon>fabids</taxon>
        <taxon>Rosales</taxon>
        <taxon>Rosaceae</taxon>
        <taxon>Amygdaloideae</taxon>
        <taxon>Maleae</taxon>
        <taxon>Malus</taxon>
    </lineage>
</organism>
<evidence type="ECO:0000313" key="3">
    <source>
        <dbReference type="Proteomes" id="UP000290289"/>
    </source>
</evidence>
<sequence length="1402" mass="153092">MLSFEKLPPDPPCHHPQPLIINDASTSHEQPLDLSNNPPLPKFSIRDYVFTSRSKNIGTNWPFSQKNLQLCLKHGVKDLLPPFDNLDEVRNQPIKRCMVESERKATLDVSKSSGQDDHAVSKSSYTKLKEKLTEACTDTTTTTSCRSEGENDFPSTLTSISQSEIEESVPTNRPSRLLLETDTSLEAASVEAVEAAGPPVVVVNKTGSTTRPSGKKCRLVVKFSSHSERSSTEDIASNITTISETMTSKICPVCKTFSSSSNTTLNAHIDQCLSGEATPKWTVDSKPITRYRIKPRKTKLMVDIYTTAQHCTLEDLDRRNGSSWATSVSSLPTQDKEKSEMPVEEKRKRVSSVHPDDIDVGPVYVDANGTKVRILSKFDDAPSPSVPKAVEHLRPRKPLKPGKGSKFVSAKKQKRHASKHHKYLKLAPQSKDFLSPKAHSSQIHGGQETCGAKENSVEGQQMEKQLNSCNPGALRGWASSKRTGVVKKLNKKHVSQNVLVESDQTCLDNCRVEGIRGGKVMNLSGNPISSPENSGSTENACDEAQASEKSDCFLWRTRAGSPFPGEQGQHQFSQDRTFSPNSCMLNRTYSDVNFAPVLSNNTIGSAADLTKNFDSPHRASKKLSKSRDPPRSNSRKFLPPKKNVSAIGSQVSLTESSRSVAKNCSAAKNQGQREEADKEVAAWDPEADQQHDFMHNFAGKRFRKDSSDEVLLSRSTVLQRRKGRGSLSSSRRNEPMALESSQFAPEFYGNDEREKMDTSGTVRDEYLEKVDGLGVAEREDQIHDRDMITEKPSLIGFCETKAVTSPTDPSISNDEQEMFYGDELQDGTLGQNVHSTEEMDAQDGQGSYFPEVDPILIPGPPGSFLPSPRDMGSDDFQGNSSLTTSRVQSSQDQLDFIDGDSSDSPVSTTSTISNSRGTKFDPKYSEPLSSIGPQSAQDKIGPGLSRAVSGTSEEINATVAQRIISTAADGLSFDRENHKVNKISLERGPISFKSNDQPCCCQRKDRTSQGVALNYQESSLLMRRAMAVPAMGMQMGGNPNTRTNTLESGSDMTGSFFLSGCTTSRSEQVVFPVTKSSSGHHPSKCSPDGKGKLSGHGDCDSVSPSASNSILRLMGKNLMVANKDEDASAPPVQAQPHAQTNQLTSQFPTFSGIVPGNLQNQFYQSFQHNFPHGSVILGQDPHNKVGECFRSYSNPRTPQVVARGPGSLFPKHRTDGSFVSSMEPHEHKGDCNFPMPQNMSISKPIGGAPAFHMERIMNPPDRQRKNVHSAFSAGKEIIIIDDIPESEADLACNAAKYSEGLTESQVVCSSIPVQAAPSYNSKHVKNPFSRYESQEPSLRCGSPVLYNTTLHAVPSRLATNSSPVKWSCTTSEGSGVLQRAPFLAAPSPRGHLRSTLYSPSLS</sequence>
<feature type="compositionally biased region" description="Low complexity" evidence="1">
    <location>
        <begin position="902"/>
        <end position="913"/>
    </location>
</feature>
<dbReference type="PANTHER" id="PTHR35767">
    <property type="entry name" value="HAPLESS PROTEIN"/>
    <property type="match status" value="1"/>
</dbReference>
<gene>
    <name evidence="2" type="ORF">DVH24_038287</name>
</gene>
<feature type="compositionally biased region" description="Polar residues" evidence="1">
    <location>
        <begin position="646"/>
        <end position="670"/>
    </location>
</feature>
<feature type="region of interest" description="Disordered" evidence="1">
    <location>
        <begin position="1073"/>
        <end position="1101"/>
    </location>
</feature>
<feature type="region of interest" description="Disordered" evidence="1">
    <location>
        <begin position="1"/>
        <end position="21"/>
    </location>
</feature>
<evidence type="ECO:0000313" key="2">
    <source>
        <dbReference type="EMBL" id="RXI04013.1"/>
    </source>
</evidence>
<dbReference type="STRING" id="3750.A0A498KEX7"/>
<protein>
    <submittedName>
        <fullName evidence="2">Uncharacterized protein</fullName>
    </submittedName>
</protein>
<feature type="region of interest" description="Disordered" evidence="1">
    <location>
        <begin position="395"/>
        <end position="420"/>
    </location>
</feature>
<feature type="compositionally biased region" description="Basic and acidic residues" evidence="1">
    <location>
        <begin position="334"/>
        <end position="347"/>
    </location>
</feature>
<feature type="region of interest" description="Disordered" evidence="1">
    <location>
        <begin position="522"/>
        <end position="542"/>
    </location>
</feature>
<evidence type="ECO:0000256" key="1">
    <source>
        <dbReference type="SAM" id="MobiDB-lite"/>
    </source>
</evidence>
<feature type="region of interest" description="Disordered" evidence="1">
    <location>
        <begin position="435"/>
        <end position="461"/>
    </location>
</feature>
<dbReference type="EMBL" id="RDQH01000329">
    <property type="protein sequence ID" value="RXI04013.1"/>
    <property type="molecule type" value="Genomic_DNA"/>
</dbReference>
<reference evidence="2 3" key="1">
    <citation type="submission" date="2018-10" db="EMBL/GenBank/DDBJ databases">
        <title>A high-quality apple genome assembly.</title>
        <authorList>
            <person name="Hu J."/>
        </authorList>
    </citation>
    <scope>NUCLEOTIDE SEQUENCE [LARGE SCALE GENOMIC DNA]</scope>
    <source>
        <strain evidence="3">cv. HFTH1</strain>
        <tissue evidence="2">Young leaf</tissue>
    </source>
</reference>
<feature type="compositionally biased region" description="Polar residues" evidence="1">
    <location>
        <begin position="322"/>
        <end position="333"/>
    </location>
</feature>
<feature type="region of interest" description="Disordered" evidence="1">
    <location>
        <begin position="322"/>
        <end position="354"/>
    </location>
</feature>
<dbReference type="PANTHER" id="PTHR35767:SF1">
    <property type="entry name" value="HAPLESS PROTEIN"/>
    <property type="match status" value="1"/>
</dbReference>
<feature type="region of interest" description="Disordered" evidence="1">
    <location>
        <begin position="927"/>
        <end position="946"/>
    </location>
</feature>
<accession>A0A498KEX7</accession>
<feature type="compositionally biased region" description="Polar residues" evidence="1">
    <location>
        <begin position="927"/>
        <end position="937"/>
    </location>
</feature>
<dbReference type="Proteomes" id="UP000290289">
    <property type="component" value="Chromosome 3"/>
</dbReference>
<name>A0A498KEX7_MALDO</name>
<feature type="compositionally biased region" description="Polar residues" evidence="1">
    <location>
        <begin position="876"/>
        <end position="893"/>
    </location>
</feature>
<feature type="region of interest" description="Disordered" evidence="1">
    <location>
        <begin position="859"/>
        <end position="922"/>
    </location>
</feature>
<keyword evidence="3" id="KW-1185">Reference proteome</keyword>
<feature type="compositionally biased region" description="Basic residues" evidence="1">
    <location>
        <begin position="409"/>
        <end position="420"/>
    </location>
</feature>
<feature type="compositionally biased region" description="Basic and acidic residues" evidence="1">
    <location>
        <begin position="1087"/>
        <end position="1099"/>
    </location>
</feature>
<proteinExistence type="predicted"/>
<feature type="compositionally biased region" description="Polar residues" evidence="1">
    <location>
        <begin position="523"/>
        <end position="539"/>
    </location>
</feature>
<dbReference type="Gene3D" id="3.30.160.60">
    <property type="entry name" value="Classic Zinc Finger"/>
    <property type="match status" value="1"/>
</dbReference>
<comment type="caution">
    <text evidence="2">The sequence shown here is derived from an EMBL/GenBank/DDBJ whole genome shotgun (WGS) entry which is preliminary data.</text>
</comment>
<feature type="region of interest" description="Disordered" evidence="1">
    <location>
        <begin position="609"/>
        <end position="676"/>
    </location>
</feature>